<keyword evidence="2" id="KW-0547">Nucleotide-binding</keyword>
<gene>
    <name evidence="2" type="ORF">LKD20_00780</name>
</gene>
<dbReference type="Pfam" id="PF13175">
    <property type="entry name" value="AAA_15"/>
    <property type="match status" value="1"/>
</dbReference>
<proteinExistence type="predicted"/>
<feature type="domain" description="Endonuclease GajA/Old nuclease/RecF-like AAA" evidence="1">
    <location>
        <begin position="2"/>
        <end position="356"/>
    </location>
</feature>
<dbReference type="EMBL" id="JAJEQD010000001">
    <property type="protein sequence ID" value="MCC2155674.1"/>
    <property type="molecule type" value="Genomic_DNA"/>
</dbReference>
<dbReference type="GO" id="GO:0005524">
    <property type="term" value="F:ATP binding"/>
    <property type="evidence" value="ECO:0007669"/>
    <property type="project" value="UniProtKB-KW"/>
</dbReference>
<dbReference type="InterPro" id="IPR027417">
    <property type="entry name" value="P-loop_NTPase"/>
</dbReference>
<protein>
    <submittedName>
        <fullName evidence="2">ATP-binding protein</fullName>
    </submittedName>
</protein>
<reference evidence="2 3" key="1">
    <citation type="submission" date="2021-10" db="EMBL/GenBank/DDBJ databases">
        <title>Anaerobic single-cell dispensing facilitates the cultivation of human gut bacteria.</title>
        <authorList>
            <person name="Afrizal A."/>
        </authorList>
    </citation>
    <scope>NUCLEOTIDE SEQUENCE [LARGE SCALE GENOMIC DNA]</scope>
    <source>
        <strain evidence="2 3">CLA-AA-H247</strain>
    </source>
</reference>
<dbReference type="Proteomes" id="UP001198241">
    <property type="component" value="Unassembled WGS sequence"/>
</dbReference>
<accession>A0ABS8EZR2</accession>
<organism evidence="2 3">
    <name type="scientific">Veillonella fallax</name>
    <dbReference type="NCBI Taxonomy" id="2881272"/>
    <lineage>
        <taxon>Bacteria</taxon>
        <taxon>Bacillati</taxon>
        <taxon>Bacillota</taxon>
        <taxon>Negativicutes</taxon>
        <taxon>Veillonellales</taxon>
        <taxon>Veillonellaceae</taxon>
        <taxon>Veillonella</taxon>
    </lineage>
</organism>
<sequence>MQLEIKNIGKIKSATLEFNGITVVAGNNNTGKSTIGKVLFALFSKFNNINEAIDKYKYDAIIARVFKELSTYDLDDSIILGSPALIQMFKRGNYQSSQSILKFLEGLISDRTLEFIRSNIDNMIDNSSKEIEELDVKRIKAEIISNYFNDIFDNQINNMSISESAYIDLLIKNKHIKAEFIENTCTVVQDDIKLINKAIYVDDPYIIDSRIIRSTNSLRGRNEINNNLIKLLHSKEDEEQIIEQIIAKDKYAEIEEMINLVIKGQLILKKDGRYTLKNNEYPEGINVSNLSTGLKSFLIIKKLITDNLIVNRDILILDEPEIHLHPEWQIVYAELLVLLQKYFDLTILLTTHSPFFLRAIEVFSKKYELNQKCKYYLSKIGTDSLITFSEVENTTEIYQKMANTFSILNNISDELDCN</sequence>
<dbReference type="SUPFAM" id="SSF52540">
    <property type="entry name" value="P-loop containing nucleoside triphosphate hydrolases"/>
    <property type="match status" value="1"/>
</dbReference>
<dbReference type="InterPro" id="IPR051396">
    <property type="entry name" value="Bact_Antivir_Def_Nuclease"/>
</dbReference>
<evidence type="ECO:0000313" key="2">
    <source>
        <dbReference type="EMBL" id="MCC2155674.1"/>
    </source>
</evidence>
<dbReference type="PANTHER" id="PTHR43581:SF2">
    <property type="entry name" value="EXCINUCLEASE ATPASE SUBUNIT"/>
    <property type="match status" value="1"/>
</dbReference>
<comment type="caution">
    <text evidence="2">The sequence shown here is derived from an EMBL/GenBank/DDBJ whole genome shotgun (WGS) entry which is preliminary data.</text>
</comment>
<dbReference type="RefSeq" id="WP_227720424.1">
    <property type="nucleotide sequence ID" value="NZ_JAJEQD010000001.1"/>
</dbReference>
<keyword evidence="2" id="KW-0067">ATP-binding</keyword>
<keyword evidence="3" id="KW-1185">Reference proteome</keyword>
<dbReference type="PANTHER" id="PTHR43581">
    <property type="entry name" value="ATP/GTP PHOSPHATASE"/>
    <property type="match status" value="1"/>
</dbReference>
<dbReference type="Gene3D" id="3.40.50.300">
    <property type="entry name" value="P-loop containing nucleotide triphosphate hydrolases"/>
    <property type="match status" value="1"/>
</dbReference>
<evidence type="ECO:0000259" key="1">
    <source>
        <dbReference type="Pfam" id="PF13175"/>
    </source>
</evidence>
<dbReference type="InterPro" id="IPR041685">
    <property type="entry name" value="AAA_GajA/Old/RecF-like"/>
</dbReference>
<name>A0ABS8EZR2_9FIRM</name>
<evidence type="ECO:0000313" key="3">
    <source>
        <dbReference type="Proteomes" id="UP001198241"/>
    </source>
</evidence>